<dbReference type="InterPro" id="IPR011032">
    <property type="entry name" value="GroES-like_sf"/>
</dbReference>
<evidence type="ECO:0000256" key="1">
    <source>
        <dbReference type="ARBA" id="ARBA00001947"/>
    </source>
</evidence>
<protein>
    <recommendedName>
        <fullName evidence="6">Alcohol dehydrogenase-like N-terminal domain-containing protein</fullName>
    </recommendedName>
</protein>
<dbReference type="GO" id="GO:0005737">
    <property type="term" value="C:cytoplasm"/>
    <property type="evidence" value="ECO:0007669"/>
    <property type="project" value="TreeGrafter"/>
</dbReference>
<feature type="domain" description="Alcohol dehydrogenase-like N-terminal" evidence="6">
    <location>
        <begin position="30"/>
        <end position="71"/>
    </location>
</feature>
<keyword evidence="8" id="KW-1185">Reference proteome</keyword>
<comment type="caution">
    <text evidence="7">The sequence shown here is derived from an EMBL/GenBank/DDBJ whole genome shotgun (WGS) entry which is preliminary data.</text>
</comment>
<dbReference type="Gene3D" id="3.90.180.10">
    <property type="entry name" value="Medium-chain alcohol dehydrogenases, catalytic domain"/>
    <property type="match status" value="2"/>
</dbReference>
<reference evidence="7" key="1">
    <citation type="journal article" date="2022" name="IScience">
        <title>Evolution of zygomycete secretomes and the origins of terrestrial fungal ecologies.</title>
        <authorList>
            <person name="Chang Y."/>
            <person name="Wang Y."/>
            <person name="Mondo S."/>
            <person name="Ahrendt S."/>
            <person name="Andreopoulos W."/>
            <person name="Barry K."/>
            <person name="Beard J."/>
            <person name="Benny G.L."/>
            <person name="Blankenship S."/>
            <person name="Bonito G."/>
            <person name="Cuomo C."/>
            <person name="Desiro A."/>
            <person name="Gervers K.A."/>
            <person name="Hundley H."/>
            <person name="Kuo A."/>
            <person name="LaButti K."/>
            <person name="Lang B.F."/>
            <person name="Lipzen A."/>
            <person name="O'Donnell K."/>
            <person name="Pangilinan J."/>
            <person name="Reynolds N."/>
            <person name="Sandor L."/>
            <person name="Smith M.E."/>
            <person name="Tsang A."/>
            <person name="Grigoriev I.V."/>
            <person name="Stajich J.E."/>
            <person name="Spatafora J.W."/>
        </authorList>
    </citation>
    <scope>NUCLEOTIDE SEQUENCE</scope>
    <source>
        <strain evidence="7">RSA 2281</strain>
    </source>
</reference>
<organism evidence="7 8">
    <name type="scientific">Phascolomyces articulosus</name>
    <dbReference type="NCBI Taxonomy" id="60185"/>
    <lineage>
        <taxon>Eukaryota</taxon>
        <taxon>Fungi</taxon>
        <taxon>Fungi incertae sedis</taxon>
        <taxon>Mucoromycota</taxon>
        <taxon>Mucoromycotina</taxon>
        <taxon>Mucoromycetes</taxon>
        <taxon>Mucorales</taxon>
        <taxon>Lichtheimiaceae</taxon>
        <taxon>Phascolomyces</taxon>
    </lineage>
</organism>
<dbReference type="PANTHER" id="PTHR42940">
    <property type="entry name" value="ALCOHOL DEHYDROGENASE 1-RELATED"/>
    <property type="match status" value="1"/>
</dbReference>
<reference evidence="7" key="2">
    <citation type="submission" date="2023-02" db="EMBL/GenBank/DDBJ databases">
        <authorList>
            <consortium name="DOE Joint Genome Institute"/>
            <person name="Mondo S.J."/>
            <person name="Chang Y."/>
            <person name="Wang Y."/>
            <person name="Ahrendt S."/>
            <person name="Andreopoulos W."/>
            <person name="Barry K."/>
            <person name="Beard J."/>
            <person name="Benny G.L."/>
            <person name="Blankenship S."/>
            <person name="Bonito G."/>
            <person name="Cuomo C."/>
            <person name="Desiro A."/>
            <person name="Gervers K.A."/>
            <person name="Hundley H."/>
            <person name="Kuo A."/>
            <person name="LaButti K."/>
            <person name="Lang B.F."/>
            <person name="Lipzen A."/>
            <person name="O'Donnell K."/>
            <person name="Pangilinan J."/>
            <person name="Reynolds N."/>
            <person name="Sandor L."/>
            <person name="Smith M.W."/>
            <person name="Tsang A."/>
            <person name="Grigoriev I.V."/>
            <person name="Stajich J.E."/>
            <person name="Spatafora J.W."/>
        </authorList>
    </citation>
    <scope>NUCLEOTIDE SEQUENCE</scope>
    <source>
        <strain evidence="7">RSA 2281</strain>
    </source>
</reference>
<accession>A0AAD5K6N2</accession>
<dbReference type="InterPro" id="IPR013154">
    <property type="entry name" value="ADH-like_N"/>
</dbReference>
<keyword evidence="4" id="KW-0862">Zinc</keyword>
<dbReference type="PANTHER" id="PTHR42940:SF8">
    <property type="entry name" value="VACUOLAR PROTEIN SORTING-ASSOCIATED PROTEIN 11"/>
    <property type="match status" value="1"/>
</dbReference>
<dbReference type="Pfam" id="PF08240">
    <property type="entry name" value="ADH_N"/>
    <property type="match status" value="1"/>
</dbReference>
<dbReference type="GO" id="GO:0046872">
    <property type="term" value="F:metal ion binding"/>
    <property type="evidence" value="ECO:0007669"/>
    <property type="project" value="UniProtKB-KW"/>
</dbReference>
<dbReference type="Gene3D" id="3.40.50.720">
    <property type="entry name" value="NAD(P)-binding Rossmann-like Domain"/>
    <property type="match status" value="1"/>
</dbReference>
<dbReference type="AlphaFoldDB" id="A0AAD5K6N2"/>
<dbReference type="GO" id="GO:0004022">
    <property type="term" value="F:alcohol dehydrogenase (NAD+) activity"/>
    <property type="evidence" value="ECO:0007669"/>
    <property type="project" value="TreeGrafter"/>
</dbReference>
<dbReference type="Proteomes" id="UP001209540">
    <property type="component" value="Unassembled WGS sequence"/>
</dbReference>
<dbReference type="InterPro" id="IPR036291">
    <property type="entry name" value="NAD(P)-bd_dom_sf"/>
</dbReference>
<evidence type="ECO:0000256" key="2">
    <source>
        <dbReference type="ARBA" id="ARBA00008072"/>
    </source>
</evidence>
<evidence type="ECO:0000313" key="8">
    <source>
        <dbReference type="Proteomes" id="UP001209540"/>
    </source>
</evidence>
<evidence type="ECO:0000256" key="5">
    <source>
        <dbReference type="ARBA" id="ARBA00023002"/>
    </source>
</evidence>
<gene>
    <name evidence="7" type="ORF">BDA99DRAFT_561156</name>
</gene>
<comment type="cofactor">
    <cofactor evidence="1">
        <name>Zn(2+)</name>
        <dbReference type="ChEBI" id="CHEBI:29105"/>
    </cofactor>
</comment>
<dbReference type="SUPFAM" id="SSF51735">
    <property type="entry name" value="NAD(P)-binding Rossmann-fold domains"/>
    <property type="match status" value="1"/>
</dbReference>
<evidence type="ECO:0000313" key="7">
    <source>
        <dbReference type="EMBL" id="KAI9258764.1"/>
    </source>
</evidence>
<evidence type="ECO:0000256" key="4">
    <source>
        <dbReference type="ARBA" id="ARBA00022833"/>
    </source>
</evidence>
<keyword evidence="3" id="KW-0479">Metal-binding</keyword>
<name>A0AAD5K6N2_9FUNG</name>
<dbReference type="SUPFAM" id="SSF50129">
    <property type="entry name" value="GroES-like"/>
    <property type="match status" value="1"/>
</dbReference>
<evidence type="ECO:0000256" key="3">
    <source>
        <dbReference type="ARBA" id="ARBA00022723"/>
    </source>
</evidence>
<evidence type="ECO:0000259" key="6">
    <source>
        <dbReference type="Pfam" id="PF08240"/>
    </source>
</evidence>
<dbReference type="EMBL" id="JAIXMP010000018">
    <property type="protein sequence ID" value="KAI9258764.1"/>
    <property type="molecule type" value="Genomic_DNA"/>
</dbReference>
<keyword evidence="5" id="KW-0560">Oxidoreductase</keyword>
<proteinExistence type="inferred from homology"/>
<comment type="similarity">
    <text evidence="2">Belongs to the zinc-containing alcohol dehydrogenase family.</text>
</comment>
<sequence length="142" mass="15514">MTDYDITGFSSTDTPFKVKKIQHHVDPLSDYEVYIKIKTCGVCFSDLKYYNIPNTILGYEAVGRIIQVVSRFQVSRKIPEVLKQNMQVGPLMCGGSSIFSNFYNSKKSSLACVAVVGIDGLGHLALQSANSCGCNVTTISTS</sequence>